<gene>
    <name evidence="1" type="ORF">CROQUDRAFT_89764</name>
</gene>
<evidence type="ECO:0000313" key="1">
    <source>
        <dbReference type="EMBL" id="KAG0148942.1"/>
    </source>
</evidence>
<organism evidence="1 2">
    <name type="scientific">Cronartium quercuum f. sp. fusiforme G11</name>
    <dbReference type="NCBI Taxonomy" id="708437"/>
    <lineage>
        <taxon>Eukaryota</taxon>
        <taxon>Fungi</taxon>
        <taxon>Dikarya</taxon>
        <taxon>Basidiomycota</taxon>
        <taxon>Pucciniomycotina</taxon>
        <taxon>Pucciniomycetes</taxon>
        <taxon>Pucciniales</taxon>
        <taxon>Coleosporiaceae</taxon>
        <taxon>Cronartium</taxon>
    </lineage>
</organism>
<sequence>MKLLGPDYKKASRDWEDLEIDRVLGQKSRQLSRRQKRIDIAHKCFAESELVTPQREGVRLKFPLFVARRVRFSSEQIVCTVCAIGRRTKTFLWSGSPSFRRKGPSPDSDRCGFERETLISLECSNSLRMSTFPHGLFQLRTHLIKLPFSGTVLNFARVDRRIF</sequence>
<name>A0A9P6TE24_9BASI</name>
<keyword evidence="2" id="KW-1185">Reference proteome</keyword>
<dbReference type="AlphaFoldDB" id="A0A9P6TE24"/>
<dbReference type="Proteomes" id="UP000886653">
    <property type="component" value="Unassembled WGS sequence"/>
</dbReference>
<accession>A0A9P6TE24</accession>
<evidence type="ECO:0000313" key="2">
    <source>
        <dbReference type="Proteomes" id="UP000886653"/>
    </source>
</evidence>
<reference evidence="1" key="1">
    <citation type="submission" date="2013-11" db="EMBL/GenBank/DDBJ databases">
        <title>Genome sequence of the fusiform rust pathogen reveals effectors for host alternation and coevolution with pine.</title>
        <authorList>
            <consortium name="DOE Joint Genome Institute"/>
            <person name="Smith K."/>
            <person name="Pendleton A."/>
            <person name="Kubisiak T."/>
            <person name="Anderson C."/>
            <person name="Salamov A."/>
            <person name="Aerts A."/>
            <person name="Riley R."/>
            <person name="Clum A."/>
            <person name="Lindquist E."/>
            <person name="Ence D."/>
            <person name="Campbell M."/>
            <person name="Kronenberg Z."/>
            <person name="Feau N."/>
            <person name="Dhillon B."/>
            <person name="Hamelin R."/>
            <person name="Burleigh J."/>
            <person name="Smith J."/>
            <person name="Yandell M."/>
            <person name="Nelson C."/>
            <person name="Grigoriev I."/>
            <person name="Davis J."/>
        </authorList>
    </citation>
    <scope>NUCLEOTIDE SEQUENCE</scope>
    <source>
        <strain evidence="1">G11</strain>
    </source>
</reference>
<dbReference type="EMBL" id="MU167232">
    <property type="protein sequence ID" value="KAG0148942.1"/>
    <property type="molecule type" value="Genomic_DNA"/>
</dbReference>
<comment type="caution">
    <text evidence="1">The sequence shown here is derived from an EMBL/GenBank/DDBJ whole genome shotgun (WGS) entry which is preliminary data.</text>
</comment>
<proteinExistence type="predicted"/>
<protein>
    <submittedName>
        <fullName evidence="1">Uncharacterized protein</fullName>
    </submittedName>
</protein>